<reference evidence="2" key="1">
    <citation type="journal article" date="2014" name="BMC Evol. Biol.">
        <title>Chloroplast phylogenomic analysis resolves deep-level relationships within the green algal class Trebouxiophyceae.</title>
        <authorList>
            <person name="Lemieux C."/>
            <person name="Otis C."/>
            <person name="Turmel M."/>
        </authorList>
    </citation>
    <scope>NUCLEOTIDE SEQUENCE</scope>
</reference>
<dbReference type="Gene3D" id="3.40.50.620">
    <property type="entry name" value="HUPs"/>
    <property type="match status" value="1"/>
</dbReference>
<gene>
    <name evidence="2" type="primary">ycf62</name>
</gene>
<sequence length="385" mass="46919">MAQPKLGCRLSEQFMDLFLQMFTKERKMGEKLIHSFSGGQDSLFLFLLLLHTRRQYQQDLIFCHQNHEIQSSNFYFEFHCFQIFVHFSIPSIIGVFVCSKSSEQKLKEFRYDLLLRGIVYYKFQNIYLSHSQTDLVESKFCEFFQKSLISMFEQTKQRISMNSYLFIWPISKKRKLQKKWMDRKNFFLCRSLMKESLVNEKQRKRRIPEGVFFVRPISSIPRFMITEINSRIHFPRQNDPTNFLTSHIHNNCRHQIIPLFRYLGGNTFDKNFYFRFHFKKTEKIEPSIVHHTYLGNHDRKKDHRFWISKRSYWEQLYILNLKKFRLQRMDSFFQTLLMLSSLYHISLSEREFSLISSLSHQDQVYLLRVRYPQVLVLEDFLILRL</sequence>
<dbReference type="InterPro" id="IPR011063">
    <property type="entry name" value="TilS/TtcA_N"/>
</dbReference>
<dbReference type="SUPFAM" id="SSF52402">
    <property type="entry name" value="Adenine nucleotide alpha hydrolases-like"/>
    <property type="match status" value="1"/>
</dbReference>
<accession>A0A097KM00</accession>
<evidence type="ECO:0000313" key="2">
    <source>
        <dbReference type="EMBL" id="AIT94202.1"/>
    </source>
</evidence>
<dbReference type="EMBL" id="KM462870">
    <property type="protein sequence ID" value="AIT94202.1"/>
    <property type="molecule type" value="Genomic_DNA"/>
</dbReference>
<feature type="domain" description="tRNA(Ile)-lysidine/2-thiocytidine synthase N-terminal" evidence="1">
    <location>
        <begin position="33"/>
        <end position="253"/>
    </location>
</feature>
<protein>
    <submittedName>
        <fullName evidence="2">Hypothetical chloroplast RF62</fullName>
    </submittedName>
</protein>
<geneLocation type="chloroplast" evidence="2"/>
<dbReference type="AlphaFoldDB" id="A0A097KM00"/>
<dbReference type="Pfam" id="PF01171">
    <property type="entry name" value="ATP_bind_3"/>
    <property type="match status" value="1"/>
</dbReference>
<keyword evidence="2" id="KW-0934">Plastid</keyword>
<evidence type="ECO:0000259" key="1">
    <source>
        <dbReference type="Pfam" id="PF01171"/>
    </source>
</evidence>
<keyword evidence="2" id="KW-0150">Chloroplast</keyword>
<proteinExistence type="predicted"/>
<dbReference type="InterPro" id="IPR014729">
    <property type="entry name" value="Rossmann-like_a/b/a_fold"/>
</dbReference>
<organism evidence="2">
    <name type="scientific">Marsupiomonas sp. NIES 1824</name>
    <dbReference type="NCBI Taxonomy" id="1562198"/>
    <lineage>
        <taxon>Eukaryota</taxon>
        <taxon>Viridiplantae</taxon>
        <taxon>Chlorophyta</taxon>
        <taxon>core chlorophytes</taxon>
        <taxon>Pedinophyceae</taxon>
        <taxon>Marsupiomonadales</taxon>
        <taxon>Marsupiomonadaceae</taxon>
        <taxon>Marsupiomonas</taxon>
    </lineage>
</organism>
<name>A0A097KM00_9CHLO</name>